<evidence type="ECO:0000313" key="1">
    <source>
        <dbReference type="EMBL" id="KKN97008.1"/>
    </source>
</evidence>
<sequence length="554" mass="63044">MIKYLSTILLSAVLVSALAMPAVAAPPKPATVTLTDEQRMLFEETLTRDEAKQLADEYLESLTATYVETYKFPPALVELLEADKRVRNIFISALDPARDNITQAAQIFEDLRSIDPERVIKYAHLATAIAVVYDQPAMATREVGIIIWGVAAGQFPPPVAYRDIYDYYSNPPKSRRFAYPPNKLPWPMQVYIIDNGVAAKERAWAHKKFNRGVQVGDLYRRVTYDRDKLAKKKSRLGTRAYTLKNLLRYGGVCGDQAYFASRVAKCFSVPAMSVRGVNRYGNSHAWLGYLTSYKGRAMLHFSGRYLRDYYYTGDVQNPQTGGTILDRHIAMMFDGLSVSYEKYELTRILIRLADQLQADEPDLSVALVERALDANPYMPKGWRVLMAHFRTNELTKAQALKWFNIMLKVLKKHPDMTFECLKTFLASYPQKDFASRRKLYSKALNLYTGRPDLQFKLLLDLANEMVAADQKPQALKMLIGPIVRYAKEGSVIIPATQLAVRLATELKVQKKAHSMLSKALITFPKRRSRNSKPSETYKEFEALLKQLELAAMKR</sequence>
<protein>
    <submittedName>
        <fullName evidence="1">Uncharacterized protein</fullName>
    </submittedName>
</protein>
<accession>A0A0F9XXA5</accession>
<name>A0A0F9XXA5_9ZZZZ</name>
<gene>
    <name evidence="1" type="ORF">LCGC14_0162590</name>
</gene>
<dbReference type="AlphaFoldDB" id="A0A0F9XXA5"/>
<reference evidence="1" key="1">
    <citation type="journal article" date="2015" name="Nature">
        <title>Complex archaea that bridge the gap between prokaryotes and eukaryotes.</title>
        <authorList>
            <person name="Spang A."/>
            <person name="Saw J.H."/>
            <person name="Jorgensen S.L."/>
            <person name="Zaremba-Niedzwiedzka K."/>
            <person name="Martijn J."/>
            <person name="Lind A.E."/>
            <person name="van Eijk R."/>
            <person name="Schleper C."/>
            <person name="Guy L."/>
            <person name="Ettema T.J."/>
        </authorList>
    </citation>
    <scope>NUCLEOTIDE SEQUENCE</scope>
</reference>
<proteinExistence type="predicted"/>
<comment type="caution">
    <text evidence="1">The sequence shown here is derived from an EMBL/GenBank/DDBJ whole genome shotgun (WGS) entry which is preliminary data.</text>
</comment>
<dbReference type="EMBL" id="LAZR01000061">
    <property type="protein sequence ID" value="KKN97008.1"/>
    <property type="molecule type" value="Genomic_DNA"/>
</dbReference>
<organism evidence="1">
    <name type="scientific">marine sediment metagenome</name>
    <dbReference type="NCBI Taxonomy" id="412755"/>
    <lineage>
        <taxon>unclassified sequences</taxon>
        <taxon>metagenomes</taxon>
        <taxon>ecological metagenomes</taxon>
    </lineage>
</organism>